<feature type="compositionally biased region" description="Low complexity" evidence="1">
    <location>
        <begin position="10"/>
        <end position="27"/>
    </location>
</feature>
<comment type="caution">
    <text evidence="2">The sequence shown here is derived from an EMBL/GenBank/DDBJ whole genome shotgun (WGS) entry which is preliminary data.</text>
</comment>
<organism evidence="2 3">
    <name type="scientific">Hevea brasiliensis</name>
    <name type="common">Para rubber tree</name>
    <name type="synonym">Siphonia brasiliensis</name>
    <dbReference type="NCBI Taxonomy" id="3981"/>
    <lineage>
        <taxon>Eukaryota</taxon>
        <taxon>Viridiplantae</taxon>
        <taxon>Streptophyta</taxon>
        <taxon>Embryophyta</taxon>
        <taxon>Tracheophyta</taxon>
        <taxon>Spermatophyta</taxon>
        <taxon>Magnoliopsida</taxon>
        <taxon>eudicotyledons</taxon>
        <taxon>Gunneridae</taxon>
        <taxon>Pentapetalae</taxon>
        <taxon>rosids</taxon>
        <taxon>fabids</taxon>
        <taxon>Malpighiales</taxon>
        <taxon>Euphorbiaceae</taxon>
        <taxon>Crotonoideae</taxon>
        <taxon>Micrandreae</taxon>
        <taxon>Hevea</taxon>
    </lineage>
</organism>
<feature type="region of interest" description="Disordered" evidence="1">
    <location>
        <begin position="53"/>
        <end position="117"/>
    </location>
</feature>
<dbReference type="PANTHER" id="PTHR46602">
    <property type="entry name" value="PROTEIN SUPPRESSOR OF GENE SILENCING 3"/>
    <property type="match status" value="1"/>
</dbReference>
<proteinExistence type="predicted"/>
<feature type="compositionally biased region" description="Polar residues" evidence="1">
    <location>
        <begin position="84"/>
        <end position="102"/>
    </location>
</feature>
<dbReference type="AlphaFoldDB" id="A0A6A6K2X8"/>
<reference evidence="2 3" key="1">
    <citation type="journal article" date="2020" name="Mol. Plant">
        <title>The Chromosome-Based Rubber Tree Genome Provides New Insights into Spurge Genome Evolution and Rubber Biosynthesis.</title>
        <authorList>
            <person name="Liu J."/>
            <person name="Shi C."/>
            <person name="Shi C.C."/>
            <person name="Li W."/>
            <person name="Zhang Q.J."/>
            <person name="Zhang Y."/>
            <person name="Li K."/>
            <person name="Lu H.F."/>
            <person name="Shi C."/>
            <person name="Zhu S.T."/>
            <person name="Xiao Z.Y."/>
            <person name="Nan H."/>
            <person name="Yue Y."/>
            <person name="Zhu X.G."/>
            <person name="Wu Y."/>
            <person name="Hong X.N."/>
            <person name="Fan G.Y."/>
            <person name="Tong Y."/>
            <person name="Zhang D."/>
            <person name="Mao C.L."/>
            <person name="Liu Y.L."/>
            <person name="Hao S.J."/>
            <person name="Liu W.Q."/>
            <person name="Lv M.Q."/>
            <person name="Zhang H.B."/>
            <person name="Liu Y."/>
            <person name="Hu-Tang G.R."/>
            <person name="Wang J.P."/>
            <person name="Wang J.H."/>
            <person name="Sun Y.H."/>
            <person name="Ni S.B."/>
            <person name="Chen W.B."/>
            <person name="Zhang X.C."/>
            <person name="Jiao Y.N."/>
            <person name="Eichler E.E."/>
            <person name="Li G.H."/>
            <person name="Liu X."/>
            <person name="Gao L.Z."/>
        </authorList>
    </citation>
    <scope>NUCLEOTIDE SEQUENCE [LARGE SCALE GENOMIC DNA]</scope>
    <source>
        <strain evidence="3">cv. GT1</strain>
        <tissue evidence="2">Leaf</tissue>
    </source>
</reference>
<dbReference type="GO" id="GO:0031047">
    <property type="term" value="P:regulatory ncRNA-mediated gene silencing"/>
    <property type="evidence" value="ECO:0007669"/>
    <property type="project" value="InterPro"/>
</dbReference>
<dbReference type="GO" id="GO:0051607">
    <property type="term" value="P:defense response to virus"/>
    <property type="evidence" value="ECO:0007669"/>
    <property type="project" value="InterPro"/>
</dbReference>
<evidence type="ECO:0000256" key="1">
    <source>
        <dbReference type="SAM" id="MobiDB-lite"/>
    </source>
</evidence>
<dbReference type="EMBL" id="JAAGAX010000020">
    <property type="protein sequence ID" value="KAF2283150.1"/>
    <property type="molecule type" value="Genomic_DNA"/>
</dbReference>
<sequence length="189" mass="20263">MSSRGGGGRASTAGGSNNASSRGKNASEVSSPKAEQLGQGVVDISLDDGAWEVMSRKPKNRAGSSAAKPWGFQNSNPKAGGTPIGNTRPQSSNRGSENNYMAPQSVIPPPLEHGWNWQSRAGATVPNISEDDASQKSHETRKNSRWFKKFFQSLDSLTVEEINEPARQWHCPACQGGPGAIDWYRGLQP</sequence>
<protein>
    <recommendedName>
        <fullName evidence="4">Zinc finger-XS domain-containing protein</fullName>
    </recommendedName>
</protein>
<keyword evidence="3" id="KW-1185">Reference proteome</keyword>
<dbReference type="Proteomes" id="UP000467840">
    <property type="component" value="Unassembled WGS sequence"/>
</dbReference>
<dbReference type="InterPro" id="IPR044287">
    <property type="entry name" value="SGS3"/>
</dbReference>
<accession>A0A6A6K2X8</accession>
<evidence type="ECO:0000313" key="3">
    <source>
        <dbReference type="Proteomes" id="UP000467840"/>
    </source>
</evidence>
<gene>
    <name evidence="2" type="ORF">GH714_043480</name>
</gene>
<evidence type="ECO:0000313" key="2">
    <source>
        <dbReference type="EMBL" id="KAF2283150.1"/>
    </source>
</evidence>
<name>A0A6A6K2X8_HEVBR</name>
<feature type="region of interest" description="Disordered" evidence="1">
    <location>
        <begin position="1"/>
        <end position="41"/>
    </location>
</feature>
<dbReference type="PANTHER" id="PTHR46602:SF1">
    <property type="entry name" value="PROTEIN SUPPRESSOR OF GENE SILENCING 3"/>
    <property type="match status" value="1"/>
</dbReference>
<evidence type="ECO:0008006" key="4">
    <source>
        <dbReference type="Google" id="ProtNLM"/>
    </source>
</evidence>